<keyword evidence="2" id="KW-1185">Reference proteome</keyword>
<accession>A0A3M7RG70</accession>
<organism evidence="1 2">
    <name type="scientific">Brachionus plicatilis</name>
    <name type="common">Marine rotifer</name>
    <name type="synonym">Brachionus muelleri</name>
    <dbReference type="NCBI Taxonomy" id="10195"/>
    <lineage>
        <taxon>Eukaryota</taxon>
        <taxon>Metazoa</taxon>
        <taxon>Spiralia</taxon>
        <taxon>Gnathifera</taxon>
        <taxon>Rotifera</taxon>
        <taxon>Eurotatoria</taxon>
        <taxon>Monogononta</taxon>
        <taxon>Pseudotrocha</taxon>
        <taxon>Ploima</taxon>
        <taxon>Brachionidae</taxon>
        <taxon>Brachionus</taxon>
    </lineage>
</organism>
<dbReference type="Proteomes" id="UP000276133">
    <property type="component" value="Unassembled WGS sequence"/>
</dbReference>
<name>A0A3M7RG70_BRAPC</name>
<sequence length="91" mass="10668">MSEKLSVQVIVHHDTRQCYIKQRQIGRVQEGKIAERTKSSHFLPDRILAIVPRMRKPTGKVGHMYLNAIWLVYSKGFRDEVSKIFELVVKF</sequence>
<reference evidence="1 2" key="1">
    <citation type="journal article" date="2018" name="Sci. Rep.">
        <title>Genomic signatures of local adaptation to the degree of environmental predictability in rotifers.</title>
        <authorList>
            <person name="Franch-Gras L."/>
            <person name="Hahn C."/>
            <person name="Garcia-Roger E.M."/>
            <person name="Carmona M.J."/>
            <person name="Serra M."/>
            <person name="Gomez A."/>
        </authorList>
    </citation>
    <scope>NUCLEOTIDE SEQUENCE [LARGE SCALE GENOMIC DNA]</scope>
    <source>
        <strain evidence="1">HYR1</strain>
    </source>
</reference>
<proteinExistence type="predicted"/>
<evidence type="ECO:0000313" key="1">
    <source>
        <dbReference type="EMBL" id="RNA22583.1"/>
    </source>
</evidence>
<dbReference type="AlphaFoldDB" id="A0A3M7RG70"/>
<gene>
    <name evidence="1" type="ORF">BpHYR1_009982</name>
</gene>
<comment type="caution">
    <text evidence="1">The sequence shown here is derived from an EMBL/GenBank/DDBJ whole genome shotgun (WGS) entry which is preliminary data.</text>
</comment>
<evidence type="ECO:0000313" key="2">
    <source>
        <dbReference type="Proteomes" id="UP000276133"/>
    </source>
</evidence>
<protein>
    <submittedName>
        <fullName evidence="1">Uncharacterized protein</fullName>
    </submittedName>
</protein>
<dbReference type="EMBL" id="REGN01003427">
    <property type="protein sequence ID" value="RNA22583.1"/>
    <property type="molecule type" value="Genomic_DNA"/>
</dbReference>